<evidence type="ECO:0000256" key="1">
    <source>
        <dbReference type="SAM" id="SignalP"/>
    </source>
</evidence>
<keyword evidence="1" id="KW-0732">Signal</keyword>
<evidence type="ECO:0000313" key="2">
    <source>
        <dbReference type="EMBL" id="MBW77563.1"/>
    </source>
</evidence>
<dbReference type="EMBL" id="GGFL01013385">
    <property type="protein sequence ID" value="MBW77563.1"/>
    <property type="molecule type" value="Transcribed_RNA"/>
</dbReference>
<proteinExistence type="predicted"/>
<evidence type="ECO:0008006" key="3">
    <source>
        <dbReference type="Google" id="ProtNLM"/>
    </source>
</evidence>
<reference evidence="2" key="1">
    <citation type="submission" date="2018-01" db="EMBL/GenBank/DDBJ databases">
        <title>An insight into the sialome of Amazonian anophelines.</title>
        <authorList>
            <person name="Ribeiro J.M."/>
            <person name="Scarpassa V."/>
            <person name="Calvo E."/>
        </authorList>
    </citation>
    <scope>NUCLEOTIDE SEQUENCE</scope>
</reference>
<feature type="signal peptide" evidence="1">
    <location>
        <begin position="1"/>
        <end position="35"/>
    </location>
</feature>
<name>A0A2M4DJ26_ANODA</name>
<feature type="chain" id="PRO_5014676079" description="Secreted protein" evidence="1">
    <location>
        <begin position="36"/>
        <end position="106"/>
    </location>
</feature>
<organism evidence="2">
    <name type="scientific">Anopheles darlingi</name>
    <name type="common">Mosquito</name>
    <dbReference type="NCBI Taxonomy" id="43151"/>
    <lineage>
        <taxon>Eukaryota</taxon>
        <taxon>Metazoa</taxon>
        <taxon>Ecdysozoa</taxon>
        <taxon>Arthropoda</taxon>
        <taxon>Hexapoda</taxon>
        <taxon>Insecta</taxon>
        <taxon>Pterygota</taxon>
        <taxon>Neoptera</taxon>
        <taxon>Endopterygota</taxon>
        <taxon>Diptera</taxon>
        <taxon>Nematocera</taxon>
        <taxon>Culicoidea</taxon>
        <taxon>Culicidae</taxon>
        <taxon>Anophelinae</taxon>
        <taxon>Anopheles</taxon>
    </lineage>
</organism>
<accession>A0A2M4DJ26</accession>
<sequence>MLALQSTTLRIPPASTVALLVNALFFVSTLATVAAAAVAAATQEASAETPSATVEAPPSSGPFGFADCGTGTDTTLISNDCNHSKHFSSLPKANVWHSDSTGILGR</sequence>
<protein>
    <recommendedName>
        <fullName evidence="3">Secreted protein</fullName>
    </recommendedName>
</protein>
<dbReference type="AlphaFoldDB" id="A0A2M4DJ26"/>